<sequence length="98" mass="11024">MQIPLRRDDEDLIGPDLVVVVSRDEWLIGAAEAVRARFLKSIPGLREAGAGELLVDTWLRGLRKSHIDPIHYRAIPGSSVPNSGILKSRWRKAKRRGF</sequence>
<proteinExistence type="predicted"/>
<reference evidence="1 2" key="1">
    <citation type="submission" date="2019-11" db="EMBL/GenBank/DDBJ databases">
        <title>Whole-genome sequence of the anaerobic purple sulfur bacterium Allochromatium palmeri DSM 15591.</title>
        <authorList>
            <person name="Kyndt J.A."/>
            <person name="Meyer T.E."/>
        </authorList>
    </citation>
    <scope>NUCLEOTIDE SEQUENCE [LARGE SCALE GENOMIC DNA]</scope>
    <source>
        <strain evidence="1 2">DSM 15591</strain>
    </source>
</reference>
<organism evidence="1 2">
    <name type="scientific">Allochromatium palmeri</name>
    <dbReference type="NCBI Taxonomy" id="231048"/>
    <lineage>
        <taxon>Bacteria</taxon>
        <taxon>Pseudomonadati</taxon>
        <taxon>Pseudomonadota</taxon>
        <taxon>Gammaproteobacteria</taxon>
        <taxon>Chromatiales</taxon>
        <taxon>Chromatiaceae</taxon>
        <taxon>Allochromatium</taxon>
    </lineage>
</organism>
<protein>
    <submittedName>
        <fullName evidence="1">Uncharacterized protein</fullName>
    </submittedName>
</protein>
<gene>
    <name evidence="1" type="ORF">GJ668_19390</name>
</gene>
<comment type="caution">
    <text evidence="1">The sequence shown here is derived from an EMBL/GenBank/DDBJ whole genome shotgun (WGS) entry which is preliminary data.</text>
</comment>
<evidence type="ECO:0000313" key="1">
    <source>
        <dbReference type="EMBL" id="MTW23193.1"/>
    </source>
</evidence>
<dbReference type="AlphaFoldDB" id="A0A6N8EG46"/>
<dbReference type="RefSeq" id="WP_155451728.1">
    <property type="nucleotide sequence ID" value="NZ_WNKT01000096.1"/>
</dbReference>
<dbReference type="EMBL" id="WNKT01000096">
    <property type="protein sequence ID" value="MTW23193.1"/>
    <property type="molecule type" value="Genomic_DNA"/>
</dbReference>
<evidence type="ECO:0000313" key="2">
    <source>
        <dbReference type="Proteomes" id="UP000434044"/>
    </source>
</evidence>
<name>A0A6N8EG46_9GAMM</name>
<dbReference type="Proteomes" id="UP000434044">
    <property type="component" value="Unassembled WGS sequence"/>
</dbReference>
<keyword evidence="2" id="KW-1185">Reference proteome</keyword>
<accession>A0A6N8EG46</accession>